<organism evidence="2">
    <name type="scientific">Singulisphaera sp. Ch08</name>
    <dbReference type="NCBI Taxonomy" id="3120278"/>
    <lineage>
        <taxon>Bacteria</taxon>
        <taxon>Pseudomonadati</taxon>
        <taxon>Planctomycetota</taxon>
        <taxon>Planctomycetia</taxon>
        <taxon>Isosphaerales</taxon>
        <taxon>Isosphaeraceae</taxon>
        <taxon>Singulisphaera</taxon>
    </lineage>
</organism>
<dbReference type="GO" id="GO:0003677">
    <property type="term" value="F:DNA binding"/>
    <property type="evidence" value="ECO:0007669"/>
    <property type="project" value="InterPro"/>
</dbReference>
<dbReference type="Pfam" id="PF01381">
    <property type="entry name" value="HTH_3"/>
    <property type="match status" value="1"/>
</dbReference>
<dbReference type="PROSITE" id="PS50943">
    <property type="entry name" value="HTH_CROC1"/>
    <property type="match status" value="1"/>
</dbReference>
<dbReference type="SUPFAM" id="SSF47413">
    <property type="entry name" value="lambda repressor-like DNA-binding domains"/>
    <property type="match status" value="1"/>
</dbReference>
<sequence length="117" mass="12896">METKRSREALAKMTPEQRAAVEAIKAKHKTPEYRAEVRKEFPPIEADEAIAGLAASFKVERERSGLSLSDLQEKTGIDRATLSKIENGKVPNPTYSTLAAFAHALGCRVTVDLERAE</sequence>
<dbReference type="Gene3D" id="1.10.260.40">
    <property type="entry name" value="lambda repressor-like DNA-binding domains"/>
    <property type="match status" value="1"/>
</dbReference>
<dbReference type="InterPro" id="IPR001387">
    <property type="entry name" value="Cro/C1-type_HTH"/>
</dbReference>
<protein>
    <submittedName>
        <fullName evidence="2">Helix-turn-helix transcriptional regulator</fullName>
    </submittedName>
</protein>
<dbReference type="AlphaFoldDB" id="A0AAU7CKU4"/>
<proteinExistence type="predicted"/>
<dbReference type="SMART" id="SM00530">
    <property type="entry name" value="HTH_XRE"/>
    <property type="match status" value="1"/>
</dbReference>
<dbReference type="InterPro" id="IPR010982">
    <property type="entry name" value="Lambda_DNA-bd_dom_sf"/>
</dbReference>
<dbReference type="EMBL" id="CP155447">
    <property type="protein sequence ID" value="XBH05266.1"/>
    <property type="molecule type" value="Genomic_DNA"/>
</dbReference>
<accession>A0AAU7CKU4</accession>
<name>A0AAU7CKU4_9BACT</name>
<dbReference type="RefSeq" id="WP_406698078.1">
    <property type="nucleotide sequence ID" value="NZ_CP155447.1"/>
</dbReference>
<gene>
    <name evidence="2" type="ORF">V5E97_04395</name>
</gene>
<evidence type="ECO:0000313" key="2">
    <source>
        <dbReference type="EMBL" id="XBH05266.1"/>
    </source>
</evidence>
<reference evidence="2" key="1">
    <citation type="submission" date="2024-05" db="EMBL/GenBank/DDBJ databases">
        <title>Planctomycetes of the genus Singulisphaera possess chitinolytic capabilities.</title>
        <authorList>
            <person name="Ivanova A."/>
        </authorList>
    </citation>
    <scope>NUCLEOTIDE SEQUENCE</scope>
    <source>
        <strain evidence="2">Ch08T</strain>
    </source>
</reference>
<dbReference type="CDD" id="cd00093">
    <property type="entry name" value="HTH_XRE"/>
    <property type="match status" value="1"/>
</dbReference>
<evidence type="ECO:0000259" key="1">
    <source>
        <dbReference type="PROSITE" id="PS50943"/>
    </source>
</evidence>
<feature type="domain" description="HTH cro/C1-type" evidence="1">
    <location>
        <begin position="57"/>
        <end position="113"/>
    </location>
</feature>